<feature type="compositionally biased region" description="Acidic residues" evidence="4">
    <location>
        <begin position="461"/>
        <end position="470"/>
    </location>
</feature>
<comment type="subcellular location">
    <subcellularLocation>
        <location evidence="1">Nucleus</location>
    </subcellularLocation>
</comment>
<feature type="compositionally biased region" description="Basic and acidic residues" evidence="4">
    <location>
        <begin position="412"/>
        <end position="452"/>
    </location>
</feature>
<evidence type="ECO:0000256" key="3">
    <source>
        <dbReference type="ARBA" id="ARBA00023242"/>
    </source>
</evidence>
<dbReference type="GO" id="GO:0006368">
    <property type="term" value="P:transcription elongation by RNA polymerase II"/>
    <property type="evidence" value="ECO:0007669"/>
    <property type="project" value="InterPro"/>
</dbReference>
<feature type="compositionally biased region" description="Basic and acidic residues" evidence="4">
    <location>
        <begin position="550"/>
        <end position="565"/>
    </location>
</feature>
<feature type="region of interest" description="Disordered" evidence="4">
    <location>
        <begin position="104"/>
        <end position="129"/>
    </location>
</feature>
<reference evidence="5 6" key="1">
    <citation type="submission" date="2019-03" db="EMBL/GenBank/DDBJ databases">
        <title>Sequencing 23 genomes of Wallemia ichthyophaga.</title>
        <authorList>
            <person name="Gostincar C."/>
        </authorList>
    </citation>
    <scope>NUCLEOTIDE SEQUENCE [LARGE SCALE GENOMIC DNA]</scope>
    <source>
        <strain evidence="5 6">EXF-5753</strain>
    </source>
</reference>
<feature type="compositionally biased region" description="Basic and acidic residues" evidence="4">
    <location>
        <begin position="719"/>
        <end position="728"/>
    </location>
</feature>
<dbReference type="InterPro" id="IPR007133">
    <property type="entry name" value="RNA_pol_II-assoc_Paf1"/>
</dbReference>
<feature type="compositionally biased region" description="Basic and acidic residues" evidence="4">
    <location>
        <begin position="471"/>
        <end position="494"/>
    </location>
</feature>
<dbReference type="GO" id="GO:0016593">
    <property type="term" value="C:Cdc73/Paf1 complex"/>
    <property type="evidence" value="ECO:0007669"/>
    <property type="project" value="InterPro"/>
</dbReference>
<accession>A0A4T0FSR4</accession>
<feature type="compositionally biased region" description="Low complexity" evidence="4">
    <location>
        <begin position="591"/>
        <end position="607"/>
    </location>
</feature>
<dbReference type="AlphaFoldDB" id="A0A4T0FSR4"/>
<proteinExistence type="inferred from homology"/>
<organism evidence="5 6">
    <name type="scientific">Wallemia hederae</name>
    <dbReference type="NCBI Taxonomy" id="1540922"/>
    <lineage>
        <taxon>Eukaryota</taxon>
        <taxon>Fungi</taxon>
        <taxon>Dikarya</taxon>
        <taxon>Basidiomycota</taxon>
        <taxon>Wallemiomycotina</taxon>
        <taxon>Wallemiomycetes</taxon>
        <taxon>Wallemiales</taxon>
        <taxon>Wallemiaceae</taxon>
        <taxon>Wallemia</taxon>
    </lineage>
</organism>
<evidence type="ECO:0000313" key="5">
    <source>
        <dbReference type="EMBL" id="TIA89946.1"/>
    </source>
</evidence>
<dbReference type="Proteomes" id="UP000310189">
    <property type="component" value="Unassembled WGS sequence"/>
</dbReference>
<evidence type="ECO:0000256" key="4">
    <source>
        <dbReference type="SAM" id="MobiDB-lite"/>
    </source>
</evidence>
<keyword evidence="3" id="KW-0539">Nucleus</keyword>
<evidence type="ECO:0000256" key="2">
    <source>
        <dbReference type="ARBA" id="ARBA00007560"/>
    </source>
</evidence>
<dbReference type="OrthoDB" id="10260285at2759"/>
<gene>
    <name evidence="5" type="ORF">E3P99_01844</name>
</gene>
<comment type="caution">
    <text evidence="5">The sequence shown here is derived from an EMBL/GenBank/DDBJ whole genome shotgun (WGS) entry which is preliminary data.</text>
</comment>
<feature type="compositionally biased region" description="Basic and acidic residues" evidence="4">
    <location>
        <begin position="735"/>
        <end position="756"/>
    </location>
</feature>
<feature type="compositionally biased region" description="Basic and acidic residues" evidence="4">
    <location>
        <begin position="763"/>
        <end position="773"/>
    </location>
</feature>
<name>A0A4T0FSR4_9BASI</name>
<feature type="compositionally biased region" description="Low complexity" evidence="4">
    <location>
        <begin position="635"/>
        <end position="665"/>
    </location>
</feature>
<sequence length="800" mass="89474">MSKSKYDLIVRTRYQNQIPPPNFGPKLLNIEPNLQRLGEYEFTANLVAEQPHPMLVDAESGMPLQLQHFAELWDEQDQEDEHLELNPEADAELDSEDLALLIDPSDVTTRGTALNSGSSTPDRSSQASNKAWLYKSKYSNASDPKEKRINYSKAALTRKQSQDVKVFDDTPEGRAQEIESTFIRDQNEQLDDIRHPQKKHLKAVDTFDFLPDFETFANNYFLMRFADDPSDRSTSTDHRLHNGILRPRDADQGDGYLQYYLPENDEQYALLRSKLEADALPQDVDEQDRVLFNYVREYNITNQVKDTNDMLLMFDNGDGKAPGSAIINPSLASARPRGKGVYYKKMPTRMTLKKRRPKDEEDQDKWDKIQLGLEPLTEEEVNERMVLEKYFMPGGPKEARKKKAQQDQLQEAAKEEEKLRIKAEKIQQKQEAERERKALREEQMRREEEEKMAATAAKSEESDDEDFGDDDDKKSEGEDASDGEKGEKEQDKEPSQSPAPGSEDNEHDKVSSEAASREIDEAIRREIDQQQTSTAEKEDVEMRSASPEGVEEHKDADTDKADSTQEKAVAGVEQGEADKPIEPQPEPQPEAQPESQPESQPQPVQEATSVAAERPADSQSVSQPDVQPESHPEPQAESQQAPEPEPQPETQSQQEAKPTSPAAEVPAEKPEESGEPAEPQPEPPAQSESQPEPDAERADVEKADDERADAEKAASPTSGKDEEQKRSEPDEESRVEDAGSDVKEAGDKPSEEKAQEDGQGAVKETESVSDVKDATVTATAAATTTAPDSAAAEEPHQNES</sequence>
<feature type="compositionally biased region" description="Polar residues" evidence="4">
    <location>
        <begin position="106"/>
        <end position="129"/>
    </location>
</feature>
<feature type="compositionally biased region" description="Low complexity" evidence="4">
    <location>
        <begin position="774"/>
        <end position="792"/>
    </location>
</feature>
<dbReference type="EMBL" id="SPNW01000023">
    <property type="protein sequence ID" value="TIA89946.1"/>
    <property type="molecule type" value="Genomic_DNA"/>
</dbReference>
<dbReference type="GO" id="GO:0003682">
    <property type="term" value="F:chromatin binding"/>
    <property type="evidence" value="ECO:0007669"/>
    <property type="project" value="TreeGrafter"/>
</dbReference>
<feature type="compositionally biased region" description="Basic and acidic residues" evidence="4">
    <location>
        <begin position="694"/>
        <end position="712"/>
    </location>
</feature>
<comment type="similarity">
    <text evidence="2">Belongs to the PAF1 family.</text>
</comment>
<evidence type="ECO:0000313" key="6">
    <source>
        <dbReference type="Proteomes" id="UP000310189"/>
    </source>
</evidence>
<feature type="compositionally biased region" description="Basic and acidic residues" evidence="4">
    <location>
        <begin position="504"/>
        <end position="528"/>
    </location>
</feature>
<dbReference type="Pfam" id="PF03985">
    <property type="entry name" value="Paf1"/>
    <property type="match status" value="1"/>
</dbReference>
<protein>
    <submittedName>
        <fullName evidence="5">Uncharacterized protein</fullName>
    </submittedName>
</protein>
<keyword evidence="6" id="KW-1185">Reference proteome</keyword>
<dbReference type="GO" id="GO:0000993">
    <property type="term" value="F:RNA polymerase II complex binding"/>
    <property type="evidence" value="ECO:0007669"/>
    <property type="project" value="TreeGrafter"/>
</dbReference>
<dbReference type="PANTHER" id="PTHR23188">
    <property type="entry name" value="RNA POLYMERASE II-ASSOCIATED FACTOR 1 HOMOLOG"/>
    <property type="match status" value="1"/>
</dbReference>
<feature type="region of interest" description="Disordered" evidence="4">
    <location>
        <begin position="394"/>
        <end position="800"/>
    </location>
</feature>
<evidence type="ECO:0000256" key="1">
    <source>
        <dbReference type="ARBA" id="ARBA00004123"/>
    </source>
</evidence>
<dbReference type="PANTHER" id="PTHR23188:SF12">
    <property type="entry name" value="RNA POLYMERASE II-ASSOCIATED FACTOR 1 HOMOLOG"/>
    <property type="match status" value="1"/>
</dbReference>